<dbReference type="AlphaFoldDB" id="A0AAD3D2X0"/>
<reference evidence="2 3" key="1">
    <citation type="journal article" date="2021" name="Sci. Rep.">
        <title>The genome of the diatom Chaetoceros tenuissimus carries an ancient integrated fragment of an extant virus.</title>
        <authorList>
            <person name="Hongo Y."/>
            <person name="Kimura K."/>
            <person name="Takaki Y."/>
            <person name="Yoshida Y."/>
            <person name="Baba S."/>
            <person name="Kobayashi G."/>
            <person name="Nagasaki K."/>
            <person name="Hano T."/>
            <person name="Tomaru Y."/>
        </authorList>
    </citation>
    <scope>NUCLEOTIDE SEQUENCE [LARGE SCALE GENOMIC DNA]</scope>
    <source>
        <strain evidence="2 3">NIES-3715</strain>
    </source>
</reference>
<feature type="region of interest" description="Disordered" evidence="1">
    <location>
        <begin position="1"/>
        <end position="50"/>
    </location>
</feature>
<name>A0AAD3D2X0_9STRA</name>
<dbReference type="Proteomes" id="UP001054902">
    <property type="component" value="Unassembled WGS sequence"/>
</dbReference>
<feature type="compositionally biased region" description="Basic and acidic residues" evidence="1">
    <location>
        <begin position="1"/>
        <end position="10"/>
    </location>
</feature>
<proteinExistence type="predicted"/>
<sequence>MIEDTRKADETDNIQTLEELAREVKDEPDETDTFEGTSASAGVGRGMPASLELLKQTGELGQSSGREELRGVCAKNSRTYGRLRED</sequence>
<evidence type="ECO:0000313" key="2">
    <source>
        <dbReference type="EMBL" id="GFH56724.1"/>
    </source>
</evidence>
<dbReference type="EMBL" id="BLLK01000055">
    <property type="protein sequence ID" value="GFH56724.1"/>
    <property type="molecule type" value="Genomic_DNA"/>
</dbReference>
<protein>
    <submittedName>
        <fullName evidence="2">Uncharacterized protein</fullName>
    </submittedName>
</protein>
<evidence type="ECO:0000256" key="1">
    <source>
        <dbReference type="SAM" id="MobiDB-lite"/>
    </source>
</evidence>
<keyword evidence="3" id="KW-1185">Reference proteome</keyword>
<evidence type="ECO:0000313" key="3">
    <source>
        <dbReference type="Proteomes" id="UP001054902"/>
    </source>
</evidence>
<comment type="caution">
    <text evidence="2">The sequence shown here is derived from an EMBL/GenBank/DDBJ whole genome shotgun (WGS) entry which is preliminary data.</text>
</comment>
<accession>A0AAD3D2X0</accession>
<gene>
    <name evidence="2" type="ORF">CTEN210_13200</name>
</gene>
<organism evidence="2 3">
    <name type="scientific">Chaetoceros tenuissimus</name>
    <dbReference type="NCBI Taxonomy" id="426638"/>
    <lineage>
        <taxon>Eukaryota</taxon>
        <taxon>Sar</taxon>
        <taxon>Stramenopiles</taxon>
        <taxon>Ochrophyta</taxon>
        <taxon>Bacillariophyta</taxon>
        <taxon>Coscinodiscophyceae</taxon>
        <taxon>Chaetocerotophycidae</taxon>
        <taxon>Chaetocerotales</taxon>
        <taxon>Chaetocerotaceae</taxon>
        <taxon>Chaetoceros</taxon>
    </lineage>
</organism>